<reference evidence="1 2" key="1">
    <citation type="submission" date="2019-03" db="EMBL/GenBank/DDBJ databases">
        <title>Genomic Encyclopedia of Type Strains, Phase IV (KMG-IV): sequencing the most valuable type-strain genomes for metagenomic binning, comparative biology and taxonomic classification.</title>
        <authorList>
            <person name="Goeker M."/>
        </authorList>
    </citation>
    <scope>NUCLEOTIDE SEQUENCE [LARGE SCALE GENOMIC DNA]</scope>
    <source>
        <strain evidence="1 2">DSM 44496</strain>
    </source>
</reference>
<evidence type="ECO:0000313" key="1">
    <source>
        <dbReference type="EMBL" id="TDP31126.1"/>
    </source>
</evidence>
<evidence type="ECO:0000313" key="2">
    <source>
        <dbReference type="Proteomes" id="UP000295087"/>
    </source>
</evidence>
<dbReference type="RefSeq" id="WP_133734223.1">
    <property type="nucleotide sequence ID" value="NZ_SNXK01000009.1"/>
</dbReference>
<gene>
    <name evidence="1" type="ORF">DFR75_10995</name>
</gene>
<proteinExistence type="predicted"/>
<dbReference type="AlphaFoldDB" id="A0A4R6P1Q7"/>
<keyword evidence="2" id="KW-1185">Reference proteome</keyword>
<dbReference type="Proteomes" id="UP000295087">
    <property type="component" value="Unassembled WGS sequence"/>
</dbReference>
<sequence>MGSRYTDSVSAWREQVRKDLRTVTEFAQEARAAATVRGRGISRVADGARRDVTAEARALAEDLADIADAALRSRTDGRKSWLDKLFGSRARRRR</sequence>
<name>A0A4R6P1Q7_NOCIG</name>
<accession>A0A4R6P1Q7</accession>
<dbReference type="EMBL" id="SNXK01000009">
    <property type="protein sequence ID" value="TDP31126.1"/>
    <property type="molecule type" value="Genomic_DNA"/>
</dbReference>
<comment type="caution">
    <text evidence="1">The sequence shown here is derived from an EMBL/GenBank/DDBJ whole genome shotgun (WGS) entry which is preliminary data.</text>
</comment>
<protein>
    <submittedName>
        <fullName evidence="1">Uncharacterized protein</fullName>
    </submittedName>
</protein>
<organism evidence="1 2">
    <name type="scientific">Nocardia ignorata</name>
    <dbReference type="NCBI Taxonomy" id="145285"/>
    <lineage>
        <taxon>Bacteria</taxon>
        <taxon>Bacillati</taxon>
        <taxon>Actinomycetota</taxon>
        <taxon>Actinomycetes</taxon>
        <taxon>Mycobacteriales</taxon>
        <taxon>Nocardiaceae</taxon>
        <taxon>Nocardia</taxon>
    </lineage>
</organism>